<dbReference type="EMBL" id="CAJNOK010008263">
    <property type="protein sequence ID" value="CAF1058782.1"/>
    <property type="molecule type" value="Genomic_DNA"/>
</dbReference>
<evidence type="ECO:0000313" key="4">
    <source>
        <dbReference type="EMBL" id="CAF1058782.1"/>
    </source>
</evidence>
<organism evidence="5 6">
    <name type="scientific">Didymodactylos carnosus</name>
    <dbReference type="NCBI Taxonomy" id="1234261"/>
    <lineage>
        <taxon>Eukaryota</taxon>
        <taxon>Metazoa</taxon>
        <taxon>Spiralia</taxon>
        <taxon>Gnathifera</taxon>
        <taxon>Rotifera</taxon>
        <taxon>Eurotatoria</taxon>
        <taxon>Bdelloidea</taxon>
        <taxon>Philodinida</taxon>
        <taxon>Philodinidae</taxon>
        <taxon>Didymodactylos</taxon>
    </lineage>
</organism>
<dbReference type="EMBL" id="CAJOBA010008278">
    <property type="protein sequence ID" value="CAF3824609.1"/>
    <property type="molecule type" value="Genomic_DNA"/>
</dbReference>
<feature type="compositionally biased region" description="Polar residues" evidence="2">
    <location>
        <begin position="551"/>
        <end position="567"/>
    </location>
</feature>
<feature type="domain" description="PIPK" evidence="3">
    <location>
        <begin position="32"/>
        <end position="417"/>
    </location>
</feature>
<dbReference type="InterPro" id="IPR027483">
    <property type="entry name" value="PInositol-4-P-4/5-kinase_C_sf"/>
</dbReference>
<gene>
    <name evidence="4" type="ORF">OVA965_LOCUS17305</name>
    <name evidence="5" type="ORF">TMI583_LOCUS17316</name>
</gene>
<dbReference type="InterPro" id="IPR027484">
    <property type="entry name" value="PInositol-4-P-5-kinase_N"/>
</dbReference>
<dbReference type="Gene3D" id="3.30.800.10">
    <property type="entry name" value="Phosphatidylinositol Phosphate Kinase II Beta"/>
    <property type="match status" value="1"/>
</dbReference>
<feature type="compositionally biased region" description="Basic and acidic residues" evidence="2">
    <location>
        <begin position="575"/>
        <end position="586"/>
    </location>
</feature>
<dbReference type="GO" id="GO:0016308">
    <property type="term" value="F:1-phosphatidylinositol-4-phosphate 5-kinase activity"/>
    <property type="evidence" value="ECO:0007669"/>
    <property type="project" value="TreeGrafter"/>
</dbReference>
<evidence type="ECO:0000259" key="3">
    <source>
        <dbReference type="PROSITE" id="PS51455"/>
    </source>
</evidence>
<accession>A0A8S2JVP7</accession>
<feature type="region of interest" description="Disordered" evidence="2">
    <location>
        <begin position="509"/>
        <end position="538"/>
    </location>
</feature>
<proteinExistence type="predicted"/>
<evidence type="ECO:0000256" key="1">
    <source>
        <dbReference type="PROSITE-ProRule" id="PRU00781"/>
    </source>
</evidence>
<dbReference type="Proteomes" id="UP000682733">
    <property type="component" value="Unassembled WGS sequence"/>
</dbReference>
<sequence>MNTHKTDGTATAVGGEDEEGDGVDIGKLHKLGHIRVDNEGNVTFKRLPITQLVEALQLGIQYTVGGLQAKAARDVLYKDFITVEIIHFPNDFTIRSYAPVAFRHFRELFNIKPEEFLNSICKPLRELRNPGASGSLFYLTSDDEFILKTVQKKEAEFLKSLLPGYYMNVTQNPRTLLPKYFGLYCYQVTEFMSRKHEGSVGENKNIRVIVMNNLIPSQVHMHEKYDLKGSTYKRRASSQERQKESPTWKDLDFIERHPDGFLLDVDTYNAVVKTVQRDCRVLESFRIMDYSFLIGVHHVDPAVTAEGGAGERASDPSTVQPPKRMMYSTPMDTINAEFEEHNKPDDHLVETGGIPARTASGQRLLLYVGIIDILQSYRIRKQFEHAFKSVFADGATISVTNPSFYSERFQSFLFNTVFKKAPREAGATKKFRTIALLENFLKLFYFIALRGSPPKRRSRLSKLPTQTEQDISVVENEVPIPNVPKFIPTERRTSPVVPRYPIVGNRTNYSIQTNIPSSSSNRRYSPQMGDENDRHVRNSPFHTINNTNIRGIQTANYSPLSSPSSRGNPPRYYHHPKENDLIDDTNHMSTTTITNSSSTRYPDLISPSLQLKNSARSTIKC</sequence>
<dbReference type="Pfam" id="PF01504">
    <property type="entry name" value="PIP5K"/>
    <property type="match status" value="1"/>
</dbReference>
<dbReference type="InterPro" id="IPR023610">
    <property type="entry name" value="PInositol-4/5-P-5/4-kinase"/>
</dbReference>
<dbReference type="Gene3D" id="3.30.810.10">
    <property type="entry name" value="2-Layer Sandwich"/>
    <property type="match status" value="1"/>
</dbReference>
<feature type="region of interest" description="Disordered" evidence="2">
    <location>
        <begin position="1"/>
        <end position="20"/>
    </location>
</feature>
<dbReference type="PANTHER" id="PTHR23086">
    <property type="entry name" value="PHOSPHATIDYLINOSITOL-4-PHOSPHATE 5-KINASE"/>
    <property type="match status" value="1"/>
</dbReference>
<feature type="region of interest" description="Disordered" evidence="2">
    <location>
        <begin position="306"/>
        <end position="325"/>
    </location>
</feature>
<dbReference type="InterPro" id="IPR002498">
    <property type="entry name" value="PInositol-4-P-4/5-kinase_core"/>
</dbReference>
<evidence type="ECO:0000313" key="5">
    <source>
        <dbReference type="EMBL" id="CAF3824609.1"/>
    </source>
</evidence>
<dbReference type="GO" id="GO:0005524">
    <property type="term" value="F:ATP binding"/>
    <property type="evidence" value="ECO:0007669"/>
    <property type="project" value="UniProtKB-UniRule"/>
</dbReference>
<dbReference type="AlphaFoldDB" id="A0A8S2JVP7"/>
<dbReference type="GO" id="GO:0005886">
    <property type="term" value="C:plasma membrane"/>
    <property type="evidence" value="ECO:0007669"/>
    <property type="project" value="TreeGrafter"/>
</dbReference>
<dbReference type="SUPFAM" id="SSF56104">
    <property type="entry name" value="SAICAR synthase-like"/>
    <property type="match status" value="1"/>
</dbReference>
<dbReference type="GO" id="GO:0046854">
    <property type="term" value="P:phosphatidylinositol phosphate biosynthetic process"/>
    <property type="evidence" value="ECO:0007669"/>
    <property type="project" value="TreeGrafter"/>
</dbReference>
<evidence type="ECO:0000256" key="2">
    <source>
        <dbReference type="SAM" id="MobiDB-lite"/>
    </source>
</evidence>
<dbReference type="PANTHER" id="PTHR23086:SF101">
    <property type="entry name" value="LP03320P-RELATED"/>
    <property type="match status" value="1"/>
</dbReference>
<dbReference type="SMART" id="SM00330">
    <property type="entry name" value="PIPKc"/>
    <property type="match status" value="1"/>
</dbReference>
<keyword evidence="1" id="KW-0808">Transferase</keyword>
<dbReference type="CDD" id="cd17301">
    <property type="entry name" value="PIPKc_PIP5KI"/>
    <property type="match status" value="1"/>
</dbReference>
<name>A0A8S2JVP7_9BILA</name>
<feature type="compositionally biased region" description="Polar residues" evidence="2">
    <location>
        <begin position="509"/>
        <end position="524"/>
    </location>
</feature>
<reference evidence="5" key="1">
    <citation type="submission" date="2021-02" db="EMBL/GenBank/DDBJ databases">
        <authorList>
            <person name="Nowell W R."/>
        </authorList>
    </citation>
    <scope>NUCLEOTIDE SEQUENCE</scope>
</reference>
<feature type="region of interest" description="Disordered" evidence="2">
    <location>
        <begin position="551"/>
        <end position="586"/>
    </location>
</feature>
<keyword evidence="1" id="KW-0418">Kinase</keyword>
<protein>
    <recommendedName>
        <fullName evidence="3">PIPK domain-containing protein</fullName>
    </recommendedName>
</protein>
<comment type="caution">
    <text evidence="5">The sequence shown here is derived from an EMBL/GenBank/DDBJ whole genome shotgun (WGS) entry which is preliminary data.</text>
</comment>
<keyword evidence="1" id="KW-0067">ATP-binding</keyword>
<dbReference type="Proteomes" id="UP000677228">
    <property type="component" value="Unassembled WGS sequence"/>
</dbReference>
<dbReference type="PROSITE" id="PS51455">
    <property type="entry name" value="PIPK"/>
    <property type="match status" value="1"/>
</dbReference>
<keyword evidence="1" id="KW-0547">Nucleotide-binding</keyword>
<evidence type="ECO:0000313" key="6">
    <source>
        <dbReference type="Proteomes" id="UP000682733"/>
    </source>
</evidence>